<sequence>MDVQQTAQTVNNAAYLVKTIVGVGAFLLILIGWYVRTNNKLIVLKNKVDEALSNIDVACQKRAQSVKSCYAAAATVLSTEQKILLESCKYRSGMNSKEIAQLDSNLTKSMGVINAVAENYPQIQSSEQFLNLQKVITETEETLFAQRRIYNSNVTVFNSAIKMIPMNIVAGMQHCEPYEFLKAEEEEKKPFEIPMPNIDLG</sequence>
<dbReference type="SUPFAM" id="SSF140478">
    <property type="entry name" value="LemA-like"/>
    <property type="match status" value="1"/>
</dbReference>
<dbReference type="AlphaFoldDB" id="A0A1D9P011"/>
<name>A0A1D9P011_9FIRM</name>
<feature type="transmembrane region" description="Helical" evidence="6">
    <location>
        <begin position="15"/>
        <end position="35"/>
    </location>
</feature>
<dbReference type="EMBL" id="CP017831">
    <property type="protein sequence ID" value="AOZ95917.1"/>
    <property type="molecule type" value="Genomic_DNA"/>
</dbReference>
<accession>A0A1D9P011</accession>
<dbReference type="InterPro" id="IPR007156">
    <property type="entry name" value="MamQ_LemA"/>
</dbReference>
<dbReference type="Gene3D" id="1.20.1440.20">
    <property type="entry name" value="LemA-like domain"/>
    <property type="match status" value="1"/>
</dbReference>
<dbReference type="PANTHER" id="PTHR34478">
    <property type="entry name" value="PROTEIN LEMA"/>
    <property type="match status" value="1"/>
</dbReference>
<evidence type="ECO:0000256" key="3">
    <source>
        <dbReference type="ARBA" id="ARBA00022692"/>
    </source>
</evidence>
<evidence type="ECO:0000256" key="5">
    <source>
        <dbReference type="ARBA" id="ARBA00023136"/>
    </source>
</evidence>
<dbReference type="Proteomes" id="UP000179284">
    <property type="component" value="Chromosome I"/>
</dbReference>
<dbReference type="OrthoDB" id="9804152at2"/>
<evidence type="ECO:0000313" key="7">
    <source>
        <dbReference type="EMBL" id="AOZ95917.1"/>
    </source>
</evidence>
<dbReference type="Pfam" id="PF04011">
    <property type="entry name" value="LemA"/>
    <property type="match status" value="1"/>
</dbReference>
<dbReference type="KEGG" id="bhu:bhn_I0883"/>
<gene>
    <name evidence="7" type="ORF">bhn_I0883</name>
</gene>
<keyword evidence="3 6" id="KW-0812">Transmembrane</keyword>
<dbReference type="InterPro" id="IPR023353">
    <property type="entry name" value="LemA-like_dom_sf"/>
</dbReference>
<dbReference type="RefSeq" id="WP_071175646.1">
    <property type="nucleotide sequence ID" value="NZ_CP017831.1"/>
</dbReference>
<organism evidence="7 8">
    <name type="scientific">Butyrivibrio hungatei</name>
    <dbReference type="NCBI Taxonomy" id="185008"/>
    <lineage>
        <taxon>Bacteria</taxon>
        <taxon>Bacillati</taxon>
        <taxon>Bacillota</taxon>
        <taxon>Clostridia</taxon>
        <taxon>Lachnospirales</taxon>
        <taxon>Lachnospiraceae</taxon>
        <taxon>Butyrivibrio</taxon>
    </lineage>
</organism>
<proteinExistence type="inferred from homology"/>
<evidence type="ECO:0000256" key="4">
    <source>
        <dbReference type="ARBA" id="ARBA00022989"/>
    </source>
</evidence>
<evidence type="ECO:0000256" key="1">
    <source>
        <dbReference type="ARBA" id="ARBA00004167"/>
    </source>
</evidence>
<comment type="subcellular location">
    <subcellularLocation>
        <location evidence="1">Membrane</location>
        <topology evidence="1">Single-pass membrane protein</topology>
    </subcellularLocation>
</comment>
<dbReference type="GO" id="GO:0016020">
    <property type="term" value="C:membrane"/>
    <property type="evidence" value="ECO:0007669"/>
    <property type="project" value="UniProtKB-SubCell"/>
</dbReference>
<dbReference type="PANTHER" id="PTHR34478:SF1">
    <property type="entry name" value="PROTEIN LEMA"/>
    <property type="match status" value="1"/>
</dbReference>
<evidence type="ECO:0000313" key="8">
    <source>
        <dbReference type="Proteomes" id="UP000179284"/>
    </source>
</evidence>
<evidence type="ECO:0000256" key="2">
    <source>
        <dbReference type="ARBA" id="ARBA00008854"/>
    </source>
</evidence>
<comment type="similarity">
    <text evidence="2">Belongs to the LemA family.</text>
</comment>
<keyword evidence="8" id="KW-1185">Reference proteome</keyword>
<evidence type="ECO:0000256" key="6">
    <source>
        <dbReference type="SAM" id="Phobius"/>
    </source>
</evidence>
<protein>
    <submittedName>
        <fullName evidence="7">LemA family protein</fullName>
    </submittedName>
</protein>
<keyword evidence="5 6" id="KW-0472">Membrane</keyword>
<keyword evidence="4 6" id="KW-1133">Transmembrane helix</keyword>
<reference evidence="8" key="1">
    <citation type="submission" date="2016-10" db="EMBL/GenBank/DDBJ databases">
        <title>The complete genome sequence of the rumen bacterium Butyrivibrio hungatei MB2003.</title>
        <authorList>
            <person name="Palevich N."/>
            <person name="Kelly W.J."/>
            <person name="Leahy S.C."/>
            <person name="Altermann E."/>
            <person name="Rakonjac J."/>
            <person name="Attwood G.T."/>
        </authorList>
    </citation>
    <scope>NUCLEOTIDE SEQUENCE [LARGE SCALE GENOMIC DNA]</scope>
    <source>
        <strain evidence="8">MB2003</strain>
    </source>
</reference>